<feature type="chain" id="PRO_5005202365" evidence="10">
    <location>
        <begin position="21"/>
        <end position="553"/>
    </location>
</feature>
<name>A0A0H2S260_9AGAM</name>
<evidence type="ECO:0000256" key="7">
    <source>
        <dbReference type="ARBA" id="ARBA00023033"/>
    </source>
</evidence>
<evidence type="ECO:0000256" key="1">
    <source>
        <dbReference type="ARBA" id="ARBA00001971"/>
    </source>
</evidence>
<dbReference type="GO" id="GO:0005506">
    <property type="term" value="F:iron ion binding"/>
    <property type="evidence" value="ECO:0007669"/>
    <property type="project" value="InterPro"/>
</dbReference>
<dbReference type="InterPro" id="IPR036396">
    <property type="entry name" value="Cyt_P450_sf"/>
</dbReference>
<comment type="similarity">
    <text evidence="2 9">Belongs to the cytochrome P450 family.</text>
</comment>
<feature type="binding site" description="axial binding residue" evidence="8">
    <location>
        <position position="490"/>
    </location>
    <ligand>
        <name>heme</name>
        <dbReference type="ChEBI" id="CHEBI:30413"/>
    </ligand>
    <ligandPart>
        <name>Fe</name>
        <dbReference type="ChEBI" id="CHEBI:18248"/>
    </ligandPart>
</feature>
<dbReference type="PRINTS" id="PR00385">
    <property type="entry name" value="P450"/>
</dbReference>
<gene>
    <name evidence="11" type="ORF">SCHPADRAFT_138797</name>
</gene>
<protein>
    <submittedName>
        <fullName evidence="11">Cytochrome P450</fullName>
    </submittedName>
</protein>
<dbReference type="AlphaFoldDB" id="A0A0H2S260"/>
<dbReference type="STRING" id="27342.A0A0H2S260"/>
<evidence type="ECO:0000313" key="12">
    <source>
        <dbReference type="Proteomes" id="UP000053477"/>
    </source>
</evidence>
<dbReference type="Proteomes" id="UP000053477">
    <property type="component" value="Unassembled WGS sequence"/>
</dbReference>
<dbReference type="PROSITE" id="PS00086">
    <property type="entry name" value="CYTOCHROME_P450"/>
    <property type="match status" value="1"/>
</dbReference>
<dbReference type="SUPFAM" id="SSF48264">
    <property type="entry name" value="Cytochrome P450"/>
    <property type="match status" value="1"/>
</dbReference>
<dbReference type="InParanoid" id="A0A0H2S260"/>
<dbReference type="InterPro" id="IPR001128">
    <property type="entry name" value="Cyt_P450"/>
</dbReference>
<dbReference type="OrthoDB" id="1470350at2759"/>
<accession>A0A0H2S260</accession>
<feature type="signal peptide" evidence="10">
    <location>
        <begin position="1"/>
        <end position="20"/>
    </location>
</feature>
<evidence type="ECO:0000256" key="3">
    <source>
        <dbReference type="ARBA" id="ARBA00022617"/>
    </source>
</evidence>
<evidence type="ECO:0000256" key="9">
    <source>
        <dbReference type="RuleBase" id="RU000461"/>
    </source>
</evidence>
<evidence type="ECO:0000256" key="8">
    <source>
        <dbReference type="PIRSR" id="PIRSR602401-1"/>
    </source>
</evidence>
<keyword evidence="4 8" id="KW-0479">Metal-binding</keyword>
<keyword evidence="6 8" id="KW-0408">Iron</keyword>
<reference evidence="11 12" key="1">
    <citation type="submission" date="2015-04" db="EMBL/GenBank/DDBJ databases">
        <title>Complete genome sequence of Schizopora paradoxa KUC8140, a cosmopolitan wood degrader in East Asia.</title>
        <authorList>
            <consortium name="DOE Joint Genome Institute"/>
            <person name="Min B."/>
            <person name="Park H."/>
            <person name="Jang Y."/>
            <person name="Kim J.-J."/>
            <person name="Kim K.H."/>
            <person name="Pangilinan J."/>
            <person name="Lipzen A."/>
            <person name="Riley R."/>
            <person name="Grigoriev I.V."/>
            <person name="Spatafora J.W."/>
            <person name="Choi I.-G."/>
        </authorList>
    </citation>
    <scope>NUCLEOTIDE SEQUENCE [LARGE SCALE GENOMIC DNA]</scope>
    <source>
        <strain evidence="11 12">KUC8140</strain>
    </source>
</reference>
<evidence type="ECO:0000256" key="6">
    <source>
        <dbReference type="ARBA" id="ARBA00023004"/>
    </source>
</evidence>
<dbReference type="GO" id="GO:0004497">
    <property type="term" value="F:monooxygenase activity"/>
    <property type="evidence" value="ECO:0007669"/>
    <property type="project" value="UniProtKB-KW"/>
</dbReference>
<dbReference type="EMBL" id="KQ085899">
    <property type="protein sequence ID" value="KLO17922.1"/>
    <property type="molecule type" value="Genomic_DNA"/>
</dbReference>
<dbReference type="InterPro" id="IPR002401">
    <property type="entry name" value="Cyt_P450_E_grp-I"/>
</dbReference>
<evidence type="ECO:0000256" key="2">
    <source>
        <dbReference type="ARBA" id="ARBA00010617"/>
    </source>
</evidence>
<proteinExistence type="inferred from homology"/>
<keyword evidence="7 9" id="KW-0503">Monooxygenase</keyword>
<organism evidence="11 12">
    <name type="scientific">Schizopora paradoxa</name>
    <dbReference type="NCBI Taxonomy" id="27342"/>
    <lineage>
        <taxon>Eukaryota</taxon>
        <taxon>Fungi</taxon>
        <taxon>Dikarya</taxon>
        <taxon>Basidiomycota</taxon>
        <taxon>Agaricomycotina</taxon>
        <taxon>Agaricomycetes</taxon>
        <taxon>Hymenochaetales</taxon>
        <taxon>Schizoporaceae</taxon>
        <taxon>Schizopora</taxon>
    </lineage>
</organism>
<dbReference type="PANTHER" id="PTHR24292">
    <property type="entry name" value="CYTOCHROME P450"/>
    <property type="match status" value="1"/>
</dbReference>
<keyword evidence="12" id="KW-1185">Reference proteome</keyword>
<dbReference type="PANTHER" id="PTHR24292:SF54">
    <property type="entry name" value="CYP9F3-RELATED"/>
    <property type="match status" value="1"/>
</dbReference>
<dbReference type="InterPro" id="IPR050476">
    <property type="entry name" value="Insect_CytP450_Detox"/>
</dbReference>
<sequence length="553" mass="62592">MLLHVFAALLLAYVLKRLLAIYSSDYVVNKKLPKLITLFPFMSIRSVLIPPMPLFRHYGISSTWSKRNSIYRHAHLKTIIQAPFLYGKPSVLTSSVEGIRQIAALNGGFGRTDDANGTKDLCLLGLNLIGAEGEQWRRHRRICSPAFNRNTYRGVWDSTVKVYEEMIDKEGWDSVQTTGVVNVNSITHKLALFIIAINGFGMSMTWEEQKRDSQNMMTLQEVIYMVSSHIFERSRTPKLLYAIGLPFFKRLDEAYTTFDMVMREKIKQREDELTILRATPGVTENEIGDLARDVFGCLVNSRMGASEGRVSMSDDEIISNCFGFMFAGHETTANTLAATMGMLAVYPEAQEYVYRGIVDVLGDREPTFDDFDSLTVVQACFLEGLRMFPSAFSLFRHAVRDATLNIPCADDPSSTETIHIKKGTSVSGDFIGLSYDPEVFSEPNDFNPRRWLEKERSPFTDEKQADEDPTRGSADTIDGFMNFSIGPRQCIGHKFAKIEAVAFLTHLLRSWRIIPVLRPSETHQGWRARVLEPHFVMTLTLGNVPVKFTHRTS</sequence>
<evidence type="ECO:0000256" key="10">
    <source>
        <dbReference type="SAM" id="SignalP"/>
    </source>
</evidence>
<dbReference type="GO" id="GO:0020037">
    <property type="term" value="F:heme binding"/>
    <property type="evidence" value="ECO:0007669"/>
    <property type="project" value="InterPro"/>
</dbReference>
<comment type="cofactor">
    <cofactor evidence="1 8">
        <name>heme</name>
        <dbReference type="ChEBI" id="CHEBI:30413"/>
    </cofactor>
</comment>
<dbReference type="InterPro" id="IPR017972">
    <property type="entry name" value="Cyt_P450_CS"/>
</dbReference>
<keyword evidence="5 9" id="KW-0560">Oxidoreductase</keyword>
<dbReference type="Pfam" id="PF00067">
    <property type="entry name" value="p450"/>
    <property type="match status" value="1"/>
</dbReference>
<keyword evidence="3 8" id="KW-0349">Heme</keyword>
<dbReference type="GO" id="GO:0016705">
    <property type="term" value="F:oxidoreductase activity, acting on paired donors, with incorporation or reduction of molecular oxygen"/>
    <property type="evidence" value="ECO:0007669"/>
    <property type="project" value="InterPro"/>
</dbReference>
<evidence type="ECO:0000256" key="4">
    <source>
        <dbReference type="ARBA" id="ARBA00022723"/>
    </source>
</evidence>
<keyword evidence="10" id="KW-0732">Signal</keyword>
<evidence type="ECO:0000313" key="11">
    <source>
        <dbReference type="EMBL" id="KLO17922.1"/>
    </source>
</evidence>
<dbReference type="PRINTS" id="PR00463">
    <property type="entry name" value="EP450I"/>
</dbReference>
<dbReference type="Gene3D" id="1.10.630.10">
    <property type="entry name" value="Cytochrome P450"/>
    <property type="match status" value="1"/>
</dbReference>
<evidence type="ECO:0000256" key="5">
    <source>
        <dbReference type="ARBA" id="ARBA00023002"/>
    </source>
</evidence>